<protein>
    <submittedName>
        <fullName evidence="2">Uncharacterized protein</fullName>
    </submittedName>
</protein>
<evidence type="ECO:0000313" key="2">
    <source>
        <dbReference type="EMBL" id="KAJ1168082.1"/>
    </source>
</evidence>
<sequence>MSAPVLGPVSPAPAAARVCATSPAVVSTPVPAGCSSDASSVTHDGGGDSSVAQSASCTALDAGTPQYTRTTVNT</sequence>
<comment type="caution">
    <text evidence="2">The sequence shown here is derived from an EMBL/GenBank/DDBJ whole genome shotgun (WGS) entry which is preliminary data.</text>
</comment>
<organism evidence="2 3">
    <name type="scientific">Pleurodeles waltl</name>
    <name type="common">Iberian ribbed newt</name>
    <dbReference type="NCBI Taxonomy" id="8319"/>
    <lineage>
        <taxon>Eukaryota</taxon>
        <taxon>Metazoa</taxon>
        <taxon>Chordata</taxon>
        <taxon>Craniata</taxon>
        <taxon>Vertebrata</taxon>
        <taxon>Euteleostomi</taxon>
        <taxon>Amphibia</taxon>
        <taxon>Batrachia</taxon>
        <taxon>Caudata</taxon>
        <taxon>Salamandroidea</taxon>
        <taxon>Salamandridae</taxon>
        <taxon>Pleurodelinae</taxon>
        <taxon>Pleurodeles</taxon>
    </lineage>
</organism>
<feature type="region of interest" description="Disordered" evidence="1">
    <location>
        <begin position="31"/>
        <end position="52"/>
    </location>
</feature>
<name>A0AAV7SV82_PLEWA</name>
<dbReference type="Proteomes" id="UP001066276">
    <property type="component" value="Chromosome 4_1"/>
</dbReference>
<evidence type="ECO:0000313" key="3">
    <source>
        <dbReference type="Proteomes" id="UP001066276"/>
    </source>
</evidence>
<gene>
    <name evidence="2" type="ORF">NDU88_000036</name>
</gene>
<keyword evidence="3" id="KW-1185">Reference proteome</keyword>
<accession>A0AAV7SV82</accession>
<evidence type="ECO:0000256" key="1">
    <source>
        <dbReference type="SAM" id="MobiDB-lite"/>
    </source>
</evidence>
<proteinExistence type="predicted"/>
<dbReference type="AlphaFoldDB" id="A0AAV7SV82"/>
<reference evidence="2" key="1">
    <citation type="journal article" date="2022" name="bioRxiv">
        <title>Sequencing and chromosome-scale assembly of the giantPleurodeles waltlgenome.</title>
        <authorList>
            <person name="Brown T."/>
            <person name="Elewa A."/>
            <person name="Iarovenko S."/>
            <person name="Subramanian E."/>
            <person name="Araus A.J."/>
            <person name="Petzold A."/>
            <person name="Susuki M."/>
            <person name="Suzuki K.-i.T."/>
            <person name="Hayashi T."/>
            <person name="Toyoda A."/>
            <person name="Oliveira C."/>
            <person name="Osipova E."/>
            <person name="Leigh N.D."/>
            <person name="Simon A."/>
            <person name="Yun M.H."/>
        </authorList>
    </citation>
    <scope>NUCLEOTIDE SEQUENCE</scope>
    <source>
        <strain evidence="2">20211129_DDA</strain>
        <tissue evidence="2">Liver</tissue>
    </source>
</reference>
<dbReference type="EMBL" id="JANPWB010000007">
    <property type="protein sequence ID" value="KAJ1168082.1"/>
    <property type="molecule type" value="Genomic_DNA"/>
</dbReference>